<feature type="transmembrane region" description="Helical" evidence="1">
    <location>
        <begin position="70"/>
        <end position="90"/>
    </location>
</feature>
<sequence length="196" mass="20395">MAGVAVYILVDVVLQLLPPHYSVFSDAESNLAVGPFGWIMNLNFLGRAVTTLCAIAAINRVAPVSRLRDTGVVLMFLGGLCSAVLAFFPADVDTGSTGTATVIGTVHLCVAALGFLAALAGIIVLTRWIRLGPELAKAFPGALAFAAIAAFGLASLGMTTLMWPSLLGLAERICLAGILGWVMVVCADIRRLNPRG</sequence>
<evidence type="ECO:0000313" key="2">
    <source>
        <dbReference type="EMBL" id="GAA5228471.1"/>
    </source>
</evidence>
<feature type="transmembrane region" description="Helical" evidence="1">
    <location>
        <begin position="169"/>
        <end position="189"/>
    </location>
</feature>
<name>A0ABP9TP54_9MICC</name>
<evidence type="ECO:0000256" key="1">
    <source>
        <dbReference type="SAM" id="Phobius"/>
    </source>
</evidence>
<keyword evidence="1" id="KW-0812">Transmembrane</keyword>
<keyword evidence="1" id="KW-0472">Membrane</keyword>
<feature type="transmembrane region" description="Helical" evidence="1">
    <location>
        <begin position="138"/>
        <end position="163"/>
    </location>
</feature>
<dbReference type="InterPro" id="IPR009339">
    <property type="entry name" value="DUF998"/>
</dbReference>
<organism evidence="2 3">
    <name type="scientific">Paeniglutamicibacter antarcticus</name>
    <dbReference type="NCBI Taxonomy" id="494023"/>
    <lineage>
        <taxon>Bacteria</taxon>
        <taxon>Bacillati</taxon>
        <taxon>Actinomycetota</taxon>
        <taxon>Actinomycetes</taxon>
        <taxon>Micrococcales</taxon>
        <taxon>Micrococcaceae</taxon>
        <taxon>Paeniglutamicibacter</taxon>
    </lineage>
</organism>
<keyword evidence="1" id="KW-1133">Transmembrane helix</keyword>
<dbReference type="Pfam" id="PF06197">
    <property type="entry name" value="DUF998"/>
    <property type="match status" value="1"/>
</dbReference>
<evidence type="ECO:0008006" key="4">
    <source>
        <dbReference type="Google" id="ProtNLM"/>
    </source>
</evidence>
<feature type="transmembrane region" description="Helical" evidence="1">
    <location>
        <begin position="102"/>
        <end position="126"/>
    </location>
</feature>
<evidence type="ECO:0000313" key="3">
    <source>
        <dbReference type="Proteomes" id="UP001501257"/>
    </source>
</evidence>
<keyword evidence="3" id="KW-1185">Reference proteome</keyword>
<accession>A0ABP9TP54</accession>
<proteinExistence type="predicted"/>
<dbReference type="EMBL" id="BAABLK010000037">
    <property type="protein sequence ID" value="GAA5228471.1"/>
    <property type="molecule type" value="Genomic_DNA"/>
</dbReference>
<protein>
    <recommendedName>
        <fullName evidence="4">DUF998 domain-containing protein</fullName>
    </recommendedName>
</protein>
<comment type="caution">
    <text evidence="2">The sequence shown here is derived from an EMBL/GenBank/DDBJ whole genome shotgun (WGS) entry which is preliminary data.</text>
</comment>
<gene>
    <name evidence="2" type="ORF">GCM10025778_30050</name>
</gene>
<dbReference type="Proteomes" id="UP001501257">
    <property type="component" value="Unassembled WGS sequence"/>
</dbReference>
<reference evidence="3" key="1">
    <citation type="journal article" date="2019" name="Int. J. Syst. Evol. Microbiol.">
        <title>The Global Catalogue of Microorganisms (GCM) 10K type strain sequencing project: providing services to taxonomists for standard genome sequencing and annotation.</title>
        <authorList>
            <consortium name="The Broad Institute Genomics Platform"/>
            <consortium name="The Broad Institute Genome Sequencing Center for Infectious Disease"/>
            <person name="Wu L."/>
            <person name="Ma J."/>
        </authorList>
    </citation>
    <scope>NUCLEOTIDE SEQUENCE [LARGE SCALE GENOMIC DNA]</scope>
    <source>
        <strain evidence="3">JCM 18952</strain>
    </source>
</reference>
<feature type="transmembrane region" description="Helical" evidence="1">
    <location>
        <begin position="38"/>
        <end position="58"/>
    </location>
</feature>